<dbReference type="RefSeq" id="XP_060325164.1">
    <property type="nucleotide sequence ID" value="XM_060478209.1"/>
</dbReference>
<reference evidence="3" key="1">
    <citation type="submission" date="2023-06" db="EMBL/GenBank/DDBJ databases">
        <authorList>
            <consortium name="Lawrence Berkeley National Laboratory"/>
            <person name="Ahrendt S."/>
            <person name="Sahu N."/>
            <person name="Indic B."/>
            <person name="Wong-Bajracharya J."/>
            <person name="Merenyi Z."/>
            <person name="Ke H.-M."/>
            <person name="Monk M."/>
            <person name="Kocsube S."/>
            <person name="Drula E."/>
            <person name="Lipzen A."/>
            <person name="Balint B."/>
            <person name="Henrissat B."/>
            <person name="Andreopoulos B."/>
            <person name="Martin F.M."/>
            <person name="Harder C.B."/>
            <person name="Rigling D."/>
            <person name="Ford K.L."/>
            <person name="Foster G.D."/>
            <person name="Pangilinan J."/>
            <person name="Papanicolaou A."/>
            <person name="Barry K."/>
            <person name="LaButti K."/>
            <person name="Viragh M."/>
            <person name="Koriabine M."/>
            <person name="Yan M."/>
            <person name="Riley R."/>
            <person name="Champramary S."/>
            <person name="Plett K.L."/>
            <person name="Tsai I.J."/>
            <person name="Slot J."/>
            <person name="Sipos G."/>
            <person name="Plett J."/>
            <person name="Nagy L.G."/>
            <person name="Grigoriev I.V."/>
        </authorList>
    </citation>
    <scope>NUCLEOTIDE SEQUENCE</scope>
    <source>
        <strain evidence="3">CCBAS 213</strain>
    </source>
</reference>
<keyword evidence="1" id="KW-0732">Signal</keyword>
<dbReference type="AlphaFoldDB" id="A0AA39JNK1"/>
<organism evidence="3 4">
    <name type="scientific">Armillaria tabescens</name>
    <name type="common">Ringless honey mushroom</name>
    <name type="synonym">Agaricus tabescens</name>
    <dbReference type="NCBI Taxonomy" id="1929756"/>
    <lineage>
        <taxon>Eukaryota</taxon>
        <taxon>Fungi</taxon>
        <taxon>Dikarya</taxon>
        <taxon>Basidiomycota</taxon>
        <taxon>Agaricomycotina</taxon>
        <taxon>Agaricomycetes</taxon>
        <taxon>Agaricomycetidae</taxon>
        <taxon>Agaricales</taxon>
        <taxon>Marasmiineae</taxon>
        <taxon>Physalacriaceae</taxon>
        <taxon>Desarmillaria</taxon>
    </lineage>
</organism>
<name>A0AA39JNK1_ARMTA</name>
<comment type="caution">
    <text evidence="3">The sequence shown here is derived from an EMBL/GenBank/DDBJ whole genome shotgun (WGS) entry which is preliminary data.</text>
</comment>
<accession>A0AA39JNK1</accession>
<sequence length="122" mass="12967">MKFIFSLVFMALAAISSVAAEGCFSGGQPGTCDDAAYTFCHAMLGINGGKASLGDSERRSRCYNTSRGYKCDMRALNTKSSTRTITEADCASAMFTNGNCDHEGKKTINGIEYTADPNEGTC</sequence>
<feature type="chain" id="PRO_5041319183" description="Glycan binding protein Y3-like domain-containing protein" evidence="1">
    <location>
        <begin position="21"/>
        <end position="122"/>
    </location>
</feature>
<dbReference type="EMBL" id="JAUEPS010000053">
    <property type="protein sequence ID" value="KAK0444594.1"/>
    <property type="molecule type" value="Genomic_DNA"/>
</dbReference>
<feature type="domain" description="Glycan binding protein Y3-like" evidence="2">
    <location>
        <begin position="32"/>
        <end position="122"/>
    </location>
</feature>
<protein>
    <recommendedName>
        <fullName evidence="2">Glycan binding protein Y3-like domain-containing protein</fullName>
    </recommendedName>
</protein>
<feature type="signal peptide" evidence="1">
    <location>
        <begin position="1"/>
        <end position="20"/>
    </location>
</feature>
<dbReference type="Proteomes" id="UP001175211">
    <property type="component" value="Unassembled WGS sequence"/>
</dbReference>
<evidence type="ECO:0000313" key="4">
    <source>
        <dbReference type="Proteomes" id="UP001175211"/>
    </source>
</evidence>
<gene>
    <name evidence="3" type="ORF">EV420DRAFT_1648698</name>
</gene>
<evidence type="ECO:0000313" key="3">
    <source>
        <dbReference type="EMBL" id="KAK0444594.1"/>
    </source>
</evidence>
<proteinExistence type="predicted"/>
<keyword evidence="4" id="KW-1185">Reference proteome</keyword>
<evidence type="ECO:0000256" key="1">
    <source>
        <dbReference type="SAM" id="SignalP"/>
    </source>
</evidence>
<dbReference type="InterPro" id="IPR054443">
    <property type="entry name" value="Y3-like_dom"/>
</dbReference>
<evidence type="ECO:0000259" key="2">
    <source>
        <dbReference type="Pfam" id="PF22803"/>
    </source>
</evidence>
<dbReference type="GeneID" id="85361757"/>
<dbReference type="Pfam" id="PF22803">
    <property type="entry name" value="GBD_Y3"/>
    <property type="match status" value="1"/>
</dbReference>